<evidence type="ECO:0000313" key="2">
    <source>
        <dbReference type="Proteomes" id="UP000054018"/>
    </source>
</evidence>
<dbReference type="OrthoDB" id="7788538at2759"/>
<keyword evidence="2" id="KW-1185">Reference proteome</keyword>
<gene>
    <name evidence="1" type="ORF">PISMIDRAFT_18233</name>
</gene>
<evidence type="ECO:0000313" key="1">
    <source>
        <dbReference type="EMBL" id="KIK13093.1"/>
    </source>
</evidence>
<reference evidence="2" key="2">
    <citation type="submission" date="2015-01" db="EMBL/GenBank/DDBJ databases">
        <title>Evolutionary Origins and Diversification of the Mycorrhizal Mutualists.</title>
        <authorList>
            <consortium name="DOE Joint Genome Institute"/>
            <consortium name="Mycorrhizal Genomics Consortium"/>
            <person name="Kohler A."/>
            <person name="Kuo A."/>
            <person name="Nagy L.G."/>
            <person name="Floudas D."/>
            <person name="Copeland A."/>
            <person name="Barry K.W."/>
            <person name="Cichocki N."/>
            <person name="Veneault-Fourrey C."/>
            <person name="LaButti K."/>
            <person name="Lindquist E.A."/>
            <person name="Lipzen A."/>
            <person name="Lundell T."/>
            <person name="Morin E."/>
            <person name="Murat C."/>
            <person name="Riley R."/>
            <person name="Ohm R."/>
            <person name="Sun H."/>
            <person name="Tunlid A."/>
            <person name="Henrissat B."/>
            <person name="Grigoriev I.V."/>
            <person name="Hibbett D.S."/>
            <person name="Martin F."/>
        </authorList>
    </citation>
    <scope>NUCLEOTIDE SEQUENCE [LARGE SCALE GENOMIC DNA]</scope>
    <source>
        <strain evidence="2">441</strain>
    </source>
</reference>
<name>A0A0C9YZ14_9AGAM</name>
<dbReference type="HOGENOM" id="CLU_018552_1_4_1"/>
<dbReference type="Proteomes" id="UP000054018">
    <property type="component" value="Unassembled WGS sequence"/>
</dbReference>
<protein>
    <submittedName>
        <fullName evidence="1">Uncharacterized protein</fullName>
    </submittedName>
</protein>
<accession>A0A0C9YZ14</accession>
<dbReference type="STRING" id="765257.A0A0C9YZ14"/>
<proteinExistence type="predicted"/>
<sequence length="252" mass="27615">MPRTSLRTEILQLLDDATLATAQMWNDEISASLEDDSDLTDWMDTLSDTSGMSSPALSPMVLSPPSPASSLTSSWGSMLVDSESTSTVPMTDMIIAPYTQLLDTIEALCDEVEAARILEDPGEPIPKASQLPLLSHFTEHRPSLFRKKLHVNPEVFDNILDQISGHPVFQNQSNNKQLPVSIQLAIFLYRAGHYGNACSPEDVGQWAGVSIGMVVNCTHHVIAALLDQHDEFVYIPGAQSEEMRCAQAFTES</sequence>
<reference evidence="1 2" key="1">
    <citation type="submission" date="2014-04" db="EMBL/GenBank/DDBJ databases">
        <authorList>
            <consortium name="DOE Joint Genome Institute"/>
            <person name="Kuo A."/>
            <person name="Kohler A."/>
            <person name="Costa M.D."/>
            <person name="Nagy L.G."/>
            <person name="Floudas D."/>
            <person name="Copeland A."/>
            <person name="Barry K.W."/>
            <person name="Cichocki N."/>
            <person name="Veneault-Fourrey C."/>
            <person name="LaButti K."/>
            <person name="Lindquist E.A."/>
            <person name="Lipzen A."/>
            <person name="Lundell T."/>
            <person name="Morin E."/>
            <person name="Murat C."/>
            <person name="Sun H."/>
            <person name="Tunlid A."/>
            <person name="Henrissat B."/>
            <person name="Grigoriev I.V."/>
            <person name="Hibbett D.S."/>
            <person name="Martin F."/>
            <person name="Nordberg H.P."/>
            <person name="Cantor M.N."/>
            <person name="Hua S.X."/>
        </authorList>
    </citation>
    <scope>NUCLEOTIDE SEQUENCE [LARGE SCALE GENOMIC DNA]</scope>
    <source>
        <strain evidence="1 2">441</strain>
    </source>
</reference>
<dbReference type="EMBL" id="KN834021">
    <property type="protein sequence ID" value="KIK13093.1"/>
    <property type="molecule type" value="Genomic_DNA"/>
</dbReference>
<organism evidence="1 2">
    <name type="scientific">Pisolithus microcarpus 441</name>
    <dbReference type="NCBI Taxonomy" id="765257"/>
    <lineage>
        <taxon>Eukaryota</taxon>
        <taxon>Fungi</taxon>
        <taxon>Dikarya</taxon>
        <taxon>Basidiomycota</taxon>
        <taxon>Agaricomycotina</taxon>
        <taxon>Agaricomycetes</taxon>
        <taxon>Agaricomycetidae</taxon>
        <taxon>Boletales</taxon>
        <taxon>Sclerodermatineae</taxon>
        <taxon>Pisolithaceae</taxon>
        <taxon>Pisolithus</taxon>
    </lineage>
</organism>
<dbReference type="AlphaFoldDB" id="A0A0C9YZ14"/>